<feature type="compositionally biased region" description="Low complexity" evidence="1">
    <location>
        <begin position="265"/>
        <end position="281"/>
    </location>
</feature>
<protein>
    <submittedName>
        <fullName evidence="2">Uncharacterized protein</fullName>
    </submittedName>
</protein>
<feature type="region of interest" description="Disordered" evidence="1">
    <location>
        <begin position="265"/>
        <end position="313"/>
    </location>
</feature>
<dbReference type="EMBL" id="MDYQ01000039">
    <property type="protein sequence ID" value="PRP85792.1"/>
    <property type="molecule type" value="Genomic_DNA"/>
</dbReference>
<keyword evidence="3" id="KW-1185">Reference proteome</keyword>
<comment type="caution">
    <text evidence="2">The sequence shown here is derived from an EMBL/GenBank/DDBJ whole genome shotgun (WGS) entry which is preliminary data.</text>
</comment>
<proteinExistence type="predicted"/>
<dbReference type="AlphaFoldDB" id="A0A2P6NPB4"/>
<evidence type="ECO:0000313" key="3">
    <source>
        <dbReference type="Proteomes" id="UP000241769"/>
    </source>
</evidence>
<feature type="compositionally biased region" description="Polar residues" evidence="1">
    <location>
        <begin position="282"/>
        <end position="299"/>
    </location>
</feature>
<evidence type="ECO:0000313" key="2">
    <source>
        <dbReference type="EMBL" id="PRP85792.1"/>
    </source>
</evidence>
<accession>A0A2P6NPB4</accession>
<gene>
    <name evidence="2" type="ORF">PROFUN_05984</name>
</gene>
<reference evidence="2 3" key="1">
    <citation type="journal article" date="2018" name="Genome Biol. Evol.">
        <title>Multiple Roots of Fruiting Body Formation in Amoebozoa.</title>
        <authorList>
            <person name="Hillmann F."/>
            <person name="Forbes G."/>
            <person name="Novohradska S."/>
            <person name="Ferling I."/>
            <person name="Riege K."/>
            <person name="Groth M."/>
            <person name="Westermann M."/>
            <person name="Marz M."/>
            <person name="Spaller T."/>
            <person name="Winckler T."/>
            <person name="Schaap P."/>
            <person name="Glockner G."/>
        </authorList>
    </citation>
    <scope>NUCLEOTIDE SEQUENCE [LARGE SCALE GENOMIC DNA]</scope>
    <source>
        <strain evidence="2 3">Jena</strain>
    </source>
</reference>
<name>A0A2P6NPB4_9EUKA</name>
<organism evidence="2 3">
    <name type="scientific">Planoprotostelium fungivorum</name>
    <dbReference type="NCBI Taxonomy" id="1890364"/>
    <lineage>
        <taxon>Eukaryota</taxon>
        <taxon>Amoebozoa</taxon>
        <taxon>Evosea</taxon>
        <taxon>Variosea</taxon>
        <taxon>Cavosteliida</taxon>
        <taxon>Cavosteliaceae</taxon>
        <taxon>Planoprotostelium</taxon>
    </lineage>
</organism>
<evidence type="ECO:0000256" key="1">
    <source>
        <dbReference type="SAM" id="MobiDB-lite"/>
    </source>
</evidence>
<dbReference type="Proteomes" id="UP000241769">
    <property type="component" value="Unassembled WGS sequence"/>
</dbReference>
<sequence length="330" mass="35012">MSPPNLPKEKRKTACQLLEVNQAYTVSHDIDSIRPPSGTATYDTDIMSAIVYTISARFQHPLTRKTHTTNMTSRFTRFTLTLCLLFALTRSHETTTHEETTSDGQNPGTTTSSGLTYPPVHTSCGGTCKQNTTCCGTDSYCAGEIRCDRDTWLTDDAGSLVEPRCCPNNAGFCGCLSNRAYCSGSVYGGNYGTEYDTFGACYNTQLATCTYEPAPNLWVVCPLNYQACTSYSSFSCCPPDTFCVTSTYNSTTPICQPRNSNASSNGAVASNSENSNGTGSSADGSNSPGSDTQATTDGSTPPPSRSQPSDASSITAASTLIVASFGLLLV</sequence>
<dbReference type="InParanoid" id="A0A2P6NPB4"/>